<evidence type="ECO:0000259" key="5">
    <source>
        <dbReference type="PROSITE" id="PS51891"/>
    </source>
</evidence>
<comment type="similarity">
    <text evidence="1">Belongs to the Gfa family.</text>
</comment>
<gene>
    <name evidence="6" type="ORF">AB5J52_48510</name>
</gene>
<keyword evidence="4" id="KW-0456">Lyase</keyword>
<evidence type="ECO:0000256" key="4">
    <source>
        <dbReference type="ARBA" id="ARBA00023239"/>
    </source>
</evidence>
<evidence type="ECO:0000256" key="2">
    <source>
        <dbReference type="ARBA" id="ARBA00022723"/>
    </source>
</evidence>
<dbReference type="AlphaFoldDB" id="A0AB39R4Y6"/>
<name>A0AB39R4Y6_9ACTN</name>
<accession>A0AB39R4Y6</accession>
<dbReference type="Gene3D" id="3.90.1590.10">
    <property type="entry name" value="glutathione-dependent formaldehyde- activating enzyme (gfa)"/>
    <property type="match status" value="1"/>
</dbReference>
<dbReference type="GO" id="GO:0016846">
    <property type="term" value="F:carbon-sulfur lyase activity"/>
    <property type="evidence" value="ECO:0007669"/>
    <property type="project" value="InterPro"/>
</dbReference>
<evidence type="ECO:0000313" key="6">
    <source>
        <dbReference type="EMBL" id="XDQ49974.1"/>
    </source>
</evidence>
<dbReference type="InterPro" id="IPR006913">
    <property type="entry name" value="CENP-V/GFA"/>
</dbReference>
<keyword evidence="2" id="KW-0479">Metal-binding</keyword>
<keyword evidence="3" id="KW-0862">Zinc</keyword>
<dbReference type="GO" id="GO:0046872">
    <property type="term" value="F:metal ion binding"/>
    <property type="evidence" value="ECO:0007669"/>
    <property type="project" value="UniProtKB-KW"/>
</dbReference>
<geneLocation type="plasmid" evidence="6">
    <name>unnamed1</name>
</geneLocation>
<dbReference type="EMBL" id="CP163442">
    <property type="protein sequence ID" value="XDQ49974.1"/>
    <property type="molecule type" value="Genomic_DNA"/>
</dbReference>
<dbReference type="PANTHER" id="PTHR33337">
    <property type="entry name" value="GFA DOMAIN-CONTAINING PROTEIN"/>
    <property type="match status" value="1"/>
</dbReference>
<dbReference type="PANTHER" id="PTHR33337:SF40">
    <property type="entry name" value="CENP-V_GFA DOMAIN-CONTAINING PROTEIN-RELATED"/>
    <property type="match status" value="1"/>
</dbReference>
<protein>
    <submittedName>
        <fullName evidence="6">GFA family protein</fullName>
    </submittedName>
</protein>
<dbReference type="SUPFAM" id="SSF51316">
    <property type="entry name" value="Mss4-like"/>
    <property type="match status" value="1"/>
</dbReference>
<sequence length="140" mass="15161">MNATPAEASQERTGGCYCGWIRFIAQGEPVYPHLCSCTHCQKFSGAPVMWWVGFATVIWTGEGGEPLWIWTFPDEARRGCCPKCGTRVAAIDHDVPEIGINVPALDDTTGADLVPVAQSFKDNAVPWLNTVPNTEPTPVG</sequence>
<keyword evidence="6" id="KW-0614">Plasmid</keyword>
<dbReference type="InterPro" id="IPR011057">
    <property type="entry name" value="Mss4-like_sf"/>
</dbReference>
<dbReference type="Pfam" id="PF04828">
    <property type="entry name" value="GFA"/>
    <property type="match status" value="1"/>
</dbReference>
<organism evidence="6">
    <name type="scientific">Streptomyces sp. R39</name>
    <dbReference type="NCBI Taxonomy" id="3238631"/>
    <lineage>
        <taxon>Bacteria</taxon>
        <taxon>Bacillati</taxon>
        <taxon>Actinomycetota</taxon>
        <taxon>Actinomycetes</taxon>
        <taxon>Kitasatosporales</taxon>
        <taxon>Streptomycetaceae</taxon>
        <taxon>Streptomyces</taxon>
    </lineage>
</organism>
<evidence type="ECO:0000256" key="1">
    <source>
        <dbReference type="ARBA" id="ARBA00005495"/>
    </source>
</evidence>
<evidence type="ECO:0000256" key="3">
    <source>
        <dbReference type="ARBA" id="ARBA00022833"/>
    </source>
</evidence>
<proteinExistence type="inferred from homology"/>
<dbReference type="RefSeq" id="WP_369228497.1">
    <property type="nucleotide sequence ID" value="NZ_CP163442.1"/>
</dbReference>
<feature type="domain" description="CENP-V/GFA" evidence="5">
    <location>
        <begin position="12"/>
        <end position="128"/>
    </location>
</feature>
<dbReference type="PROSITE" id="PS51891">
    <property type="entry name" value="CENP_V_GFA"/>
    <property type="match status" value="1"/>
</dbReference>
<reference evidence="6" key="1">
    <citation type="submission" date="2024-07" db="EMBL/GenBank/DDBJ databases">
        <authorList>
            <person name="Yu S.T."/>
        </authorList>
    </citation>
    <scope>NUCLEOTIDE SEQUENCE</scope>
    <source>
        <strain evidence="6">R39</strain>
        <plasmid evidence="6">unnamed1</plasmid>
    </source>
</reference>